<comment type="caution">
    <text evidence="3">The sequence shown here is derived from an EMBL/GenBank/DDBJ whole genome shotgun (WGS) entry which is preliminary data.</text>
</comment>
<dbReference type="PANTHER" id="PTHR43475:SF3">
    <property type="entry name" value="TRANSLATION INITIATION FACTOR EIF-2B SUBUNIT FAMILY PROTEIN (AFU_ORTHOLOGUE AFUA_2G14290)"/>
    <property type="match status" value="1"/>
</dbReference>
<keyword evidence="4" id="KW-1185">Reference proteome</keyword>
<sequence length="164" mass="17794">MAATGVDCLLLGSDRIASSGAVSNKVGSLPAALAVKYTPRPTESRSPRVIVVSETEKIALPGDPNKHVVEHNDPKLVSRDWHSAFHSQRVKTSAQRLEEAAGSPALSAFKVEVEVQNVFFEWVPPDLIDVYATEKGILKPDQVNAFALEVVEDAKEMFGDVYGH</sequence>
<dbReference type="Pfam" id="PF01008">
    <property type="entry name" value="IF-2B"/>
    <property type="match status" value="1"/>
</dbReference>
<evidence type="ECO:0000313" key="3">
    <source>
        <dbReference type="EMBL" id="CAK7233417.1"/>
    </source>
</evidence>
<name>A0ABP0CPB2_9PEZI</name>
<dbReference type="EMBL" id="CAWUHC010000115">
    <property type="protein sequence ID" value="CAK7233417.1"/>
    <property type="molecule type" value="Genomic_DNA"/>
</dbReference>
<dbReference type="Gene3D" id="3.40.50.10470">
    <property type="entry name" value="Translation initiation factor eif-2b, domain 2"/>
    <property type="match status" value="1"/>
</dbReference>
<dbReference type="InterPro" id="IPR000649">
    <property type="entry name" value="IF-2B-related"/>
</dbReference>
<comment type="similarity">
    <text evidence="1 2">Belongs to the eIF-2B alpha/beta/delta subunits family.</text>
</comment>
<evidence type="ECO:0000256" key="2">
    <source>
        <dbReference type="RuleBase" id="RU003814"/>
    </source>
</evidence>
<dbReference type="SUPFAM" id="SSF100950">
    <property type="entry name" value="NagB/RpiA/CoA transferase-like"/>
    <property type="match status" value="1"/>
</dbReference>
<reference evidence="3 4" key="1">
    <citation type="submission" date="2024-01" db="EMBL/GenBank/DDBJ databases">
        <authorList>
            <person name="Allen C."/>
            <person name="Tagirdzhanova G."/>
        </authorList>
    </citation>
    <scope>NUCLEOTIDE SEQUENCE [LARGE SCALE GENOMIC DNA]</scope>
</reference>
<dbReference type="InterPro" id="IPR042529">
    <property type="entry name" value="IF_2B-like_C"/>
</dbReference>
<organism evidence="3 4">
    <name type="scientific">Sporothrix bragantina</name>
    <dbReference type="NCBI Taxonomy" id="671064"/>
    <lineage>
        <taxon>Eukaryota</taxon>
        <taxon>Fungi</taxon>
        <taxon>Dikarya</taxon>
        <taxon>Ascomycota</taxon>
        <taxon>Pezizomycotina</taxon>
        <taxon>Sordariomycetes</taxon>
        <taxon>Sordariomycetidae</taxon>
        <taxon>Ophiostomatales</taxon>
        <taxon>Ophiostomataceae</taxon>
        <taxon>Sporothrix</taxon>
    </lineage>
</organism>
<protein>
    <submittedName>
        <fullName evidence="3">Cell agglutination protein Mam3</fullName>
    </submittedName>
</protein>
<proteinExistence type="inferred from homology"/>
<dbReference type="Proteomes" id="UP001642406">
    <property type="component" value="Unassembled WGS sequence"/>
</dbReference>
<accession>A0ABP0CPB2</accession>
<dbReference type="PANTHER" id="PTHR43475">
    <property type="entry name" value="METHYLTHIORIBOSE-1-PHOSPHATE ISOMERASE"/>
    <property type="match status" value="1"/>
</dbReference>
<gene>
    <name evidence="3" type="primary">MAM3_1</name>
    <name evidence="3" type="ORF">SBRCBS47491_008603</name>
</gene>
<evidence type="ECO:0000313" key="4">
    <source>
        <dbReference type="Proteomes" id="UP001642406"/>
    </source>
</evidence>
<evidence type="ECO:0000256" key="1">
    <source>
        <dbReference type="ARBA" id="ARBA00007251"/>
    </source>
</evidence>
<dbReference type="InterPro" id="IPR037171">
    <property type="entry name" value="NagB/RpiA_transferase-like"/>
</dbReference>